<sequence length="429" mass="45251">MTTTQKKNILILGGSYAGLSTAHYLLRHALPALPDQPSYQVVLVSPAAESIWRQACPRALLSDDMFPQDKIFHDIRSMFAQYPAGSFRFVHGAATSLDHAARTVTVDLAAGIGGSGSNSQEKVLEYHALVIATGASTASPLLGLTRDEKHLRQSWAALRRALPSAKSIVIAGGGPAGVETAGELGEHLNGRAGWFSSRLANPKVPITLVTAAPALLPVLRPEIARSAELLLAKVGVTVIKNARVQSVSPPTAGTDDVVVPTTVTLKDGRVLAADLYIPATGTRPNTGFVTDPALLGGDGRVKTDPATLRVDGAGERVYAIGDASSAFRPAVHLILEAVPALCANIKRDLLVAAATDGSSIASSSLPAEKTYVEDTREAQMVVVGRSRAVGALMGWRLPGWLVWLLKGRDYMLWVSGGLWTGKQWAKEAA</sequence>
<comment type="similarity">
    <text evidence="1">Belongs to the FAD-dependent oxidoreductase family.</text>
</comment>
<evidence type="ECO:0000256" key="1">
    <source>
        <dbReference type="ARBA" id="ARBA00006442"/>
    </source>
</evidence>
<dbReference type="GO" id="GO:0005737">
    <property type="term" value="C:cytoplasm"/>
    <property type="evidence" value="ECO:0007669"/>
    <property type="project" value="TreeGrafter"/>
</dbReference>
<dbReference type="OrthoDB" id="202203at2759"/>
<evidence type="ECO:0000313" key="7">
    <source>
        <dbReference type="Proteomes" id="UP000319257"/>
    </source>
</evidence>
<dbReference type="InParanoid" id="A0A507B695"/>
<dbReference type="STRING" id="1093900.A0A507B695"/>
<keyword evidence="3" id="KW-0274">FAD</keyword>
<keyword evidence="7" id="KW-1185">Reference proteome</keyword>
<dbReference type="FunCoup" id="A0A507B695">
    <property type="interactions" value="368"/>
</dbReference>
<keyword evidence="4" id="KW-0560">Oxidoreductase</keyword>
<dbReference type="PRINTS" id="PR00469">
    <property type="entry name" value="PNDRDTASEII"/>
</dbReference>
<dbReference type="RefSeq" id="XP_030994262.1">
    <property type="nucleotide sequence ID" value="XM_031142011.1"/>
</dbReference>
<keyword evidence="2" id="KW-0285">Flavoprotein</keyword>
<dbReference type="InterPro" id="IPR036188">
    <property type="entry name" value="FAD/NAD-bd_sf"/>
</dbReference>
<dbReference type="PANTHER" id="PTHR43735">
    <property type="entry name" value="APOPTOSIS-INDUCING FACTOR 1"/>
    <property type="match status" value="1"/>
</dbReference>
<dbReference type="Pfam" id="PF07992">
    <property type="entry name" value="Pyr_redox_2"/>
    <property type="match status" value="1"/>
</dbReference>
<dbReference type="SUPFAM" id="SSF51905">
    <property type="entry name" value="FAD/NAD(P)-binding domain"/>
    <property type="match status" value="1"/>
</dbReference>
<dbReference type="GO" id="GO:0004174">
    <property type="term" value="F:electron-transferring-flavoprotein dehydrogenase activity"/>
    <property type="evidence" value="ECO:0007669"/>
    <property type="project" value="TreeGrafter"/>
</dbReference>
<feature type="domain" description="FAD/NAD(P)-binding" evidence="5">
    <location>
        <begin position="8"/>
        <end position="325"/>
    </location>
</feature>
<dbReference type="PRINTS" id="PR00368">
    <property type="entry name" value="FADPNR"/>
</dbReference>
<gene>
    <name evidence="6" type="ORF">E0L32_000728</name>
</gene>
<dbReference type="EMBL" id="SKBQ01000003">
    <property type="protein sequence ID" value="TPX12551.1"/>
    <property type="molecule type" value="Genomic_DNA"/>
</dbReference>
<dbReference type="AlphaFoldDB" id="A0A507B695"/>
<reference evidence="6 7" key="1">
    <citation type="submission" date="2019-06" db="EMBL/GenBank/DDBJ databases">
        <title>Draft genome sequence of the filamentous fungus Phialemoniopsis curvata isolated from diesel fuel.</title>
        <authorList>
            <person name="Varaljay V.A."/>
            <person name="Lyon W.J."/>
            <person name="Crouch A.L."/>
            <person name="Drake C.E."/>
            <person name="Hollomon J.M."/>
            <person name="Nadeau L.J."/>
            <person name="Nunn H.S."/>
            <person name="Stevenson B.S."/>
            <person name="Bojanowski C.L."/>
            <person name="Crookes-Goodson W.J."/>
        </authorList>
    </citation>
    <scope>NUCLEOTIDE SEQUENCE [LARGE SCALE GENOMIC DNA]</scope>
    <source>
        <strain evidence="6 7">D216</strain>
    </source>
</reference>
<dbReference type="PANTHER" id="PTHR43735:SF3">
    <property type="entry name" value="FERROPTOSIS SUPPRESSOR PROTEIN 1"/>
    <property type="match status" value="1"/>
</dbReference>
<organism evidence="6 7">
    <name type="scientific">Thyridium curvatum</name>
    <dbReference type="NCBI Taxonomy" id="1093900"/>
    <lineage>
        <taxon>Eukaryota</taxon>
        <taxon>Fungi</taxon>
        <taxon>Dikarya</taxon>
        <taxon>Ascomycota</taxon>
        <taxon>Pezizomycotina</taxon>
        <taxon>Sordariomycetes</taxon>
        <taxon>Sordariomycetidae</taxon>
        <taxon>Thyridiales</taxon>
        <taxon>Thyridiaceae</taxon>
        <taxon>Thyridium</taxon>
    </lineage>
</organism>
<comment type="caution">
    <text evidence="6">The sequence shown here is derived from an EMBL/GenBank/DDBJ whole genome shotgun (WGS) entry which is preliminary data.</text>
</comment>
<evidence type="ECO:0000313" key="6">
    <source>
        <dbReference type="EMBL" id="TPX12551.1"/>
    </source>
</evidence>
<evidence type="ECO:0000259" key="5">
    <source>
        <dbReference type="Pfam" id="PF07992"/>
    </source>
</evidence>
<name>A0A507B695_9PEZI</name>
<proteinExistence type="inferred from homology"/>
<dbReference type="GeneID" id="41968175"/>
<evidence type="ECO:0000256" key="4">
    <source>
        <dbReference type="ARBA" id="ARBA00023002"/>
    </source>
</evidence>
<evidence type="ECO:0000256" key="2">
    <source>
        <dbReference type="ARBA" id="ARBA00022630"/>
    </source>
</evidence>
<dbReference type="InterPro" id="IPR023753">
    <property type="entry name" value="FAD/NAD-binding_dom"/>
</dbReference>
<dbReference type="Proteomes" id="UP000319257">
    <property type="component" value="Unassembled WGS sequence"/>
</dbReference>
<protein>
    <recommendedName>
        <fullName evidence="5">FAD/NAD(P)-binding domain-containing protein</fullName>
    </recommendedName>
</protein>
<accession>A0A507B695</accession>
<dbReference type="GO" id="GO:0050660">
    <property type="term" value="F:flavin adenine dinucleotide binding"/>
    <property type="evidence" value="ECO:0007669"/>
    <property type="project" value="TreeGrafter"/>
</dbReference>
<dbReference type="Gene3D" id="3.50.50.100">
    <property type="match status" value="1"/>
</dbReference>
<evidence type="ECO:0000256" key="3">
    <source>
        <dbReference type="ARBA" id="ARBA00022827"/>
    </source>
</evidence>